<dbReference type="EMBL" id="SLWM01000001">
    <property type="protein sequence ID" value="TCO31658.1"/>
    <property type="molecule type" value="Genomic_DNA"/>
</dbReference>
<proteinExistence type="predicted"/>
<dbReference type="Pfam" id="PF01047">
    <property type="entry name" value="MarR"/>
    <property type="match status" value="1"/>
</dbReference>
<dbReference type="PROSITE" id="PS50995">
    <property type="entry name" value="HTH_MARR_2"/>
    <property type="match status" value="1"/>
</dbReference>
<dbReference type="Proteomes" id="UP000295818">
    <property type="component" value="Unassembled WGS sequence"/>
</dbReference>
<dbReference type="GO" id="GO:0003677">
    <property type="term" value="F:DNA binding"/>
    <property type="evidence" value="ECO:0007669"/>
    <property type="project" value="UniProtKB-KW"/>
</dbReference>
<sequence>MAAEGARTAEEPRPADEDVRWLEPAELEAWLALAALLFKLPGVLDYQLQRDSDLTHFEYLVMAGLSESPGHSRRMSDLAGFANGSLSRLSHVVKRLEKRGFVVRRPSEEDGRITVATLTAAGYAQVVAAAPGHVATVREYVIDALTPEQLAQLKAIGAAIHQKLDPSAGPC</sequence>
<accession>A0ABY2BWC4</accession>
<evidence type="ECO:0000313" key="3">
    <source>
        <dbReference type="Proteomes" id="UP000295818"/>
    </source>
</evidence>
<reference evidence="2 3" key="1">
    <citation type="journal article" date="2015" name="Stand. Genomic Sci.">
        <title>Genomic Encyclopedia of Bacterial and Archaeal Type Strains, Phase III: the genomes of soil and plant-associated and newly described type strains.</title>
        <authorList>
            <person name="Whitman W.B."/>
            <person name="Woyke T."/>
            <person name="Klenk H.P."/>
            <person name="Zhou Y."/>
            <person name="Lilburn T.G."/>
            <person name="Beck B.J."/>
            <person name="De Vos P."/>
            <person name="Vandamme P."/>
            <person name="Eisen J.A."/>
            <person name="Garrity G."/>
            <person name="Hugenholtz P."/>
            <person name="Kyrpides N.C."/>
        </authorList>
    </citation>
    <scope>NUCLEOTIDE SEQUENCE [LARGE SCALE GENOMIC DNA]</scope>
    <source>
        <strain evidence="2 3">VKM Ac-2538</strain>
    </source>
</reference>
<dbReference type="InterPro" id="IPR036390">
    <property type="entry name" value="WH_DNA-bd_sf"/>
</dbReference>
<evidence type="ECO:0000259" key="1">
    <source>
        <dbReference type="PROSITE" id="PS50995"/>
    </source>
</evidence>
<keyword evidence="3" id="KW-1185">Reference proteome</keyword>
<evidence type="ECO:0000313" key="2">
    <source>
        <dbReference type="EMBL" id="TCO31658.1"/>
    </source>
</evidence>
<dbReference type="PANTHER" id="PTHR33164">
    <property type="entry name" value="TRANSCRIPTIONAL REGULATOR, MARR FAMILY"/>
    <property type="match status" value="1"/>
</dbReference>
<dbReference type="SUPFAM" id="SSF46785">
    <property type="entry name" value="Winged helix' DNA-binding domain"/>
    <property type="match status" value="1"/>
</dbReference>
<keyword evidence="2" id="KW-0238">DNA-binding</keyword>
<feature type="domain" description="HTH marR-type" evidence="1">
    <location>
        <begin position="24"/>
        <end position="162"/>
    </location>
</feature>
<dbReference type="Gene3D" id="1.10.10.10">
    <property type="entry name" value="Winged helix-like DNA-binding domain superfamily/Winged helix DNA-binding domain"/>
    <property type="match status" value="1"/>
</dbReference>
<gene>
    <name evidence="2" type="ORF">EV644_101299</name>
</gene>
<dbReference type="InterPro" id="IPR000835">
    <property type="entry name" value="HTH_MarR-typ"/>
</dbReference>
<dbReference type="SMART" id="SM00347">
    <property type="entry name" value="HTH_MARR"/>
    <property type="match status" value="1"/>
</dbReference>
<dbReference type="PANTHER" id="PTHR33164:SF99">
    <property type="entry name" value="MARR FAMILY REGULATORY PROTEIN"/>
    <property type="match status" value="1"/>
</dbReference>
<comment type="caution">
    <text evidence="2">The sequence shown here is derived from an EMBL/GenBank/DDBJ whole genome shotgun (WGS) entry which is preliminary data.</text>
</comment>
<dbReference type="InterPro" id="IPR039422">
    <property type="entry name" value="MarR/SlyA-like"/>
</dbReference>
<protein>
    <submittedName>
        <fullName evidence="2">DNA-binding MarR family transcriptional regulator</fullName>
    </submittedName>
</protein>
<dbReference type="InterPro" id="IPR036388">
    <property type="entry name" value="WH-like_DNA-bd_sf"/>
</dbReference>
<organism evidence="2 3">
    <name type="scientific">Kribbella orskensis</name>
    <dbReference type="NCBI Taxonomy" id="2512216"/>
    <lineage>
        <taxon>Bacteria</taxon>
        <taxon>Bacillati</taxon>
        <taxon>Actinomycetota</taxon>
        <taxon>Actinomycetes</taxon>
        <taxon>Propionibacteriales</taxon>
        <taxon>Kribbellaceae</taxon>
        <taxon>Kribbella</taxon>
    </lineage>
</organism>
<name>A0ABY2BWC4_9ACTN</name>